<keyword evidence="4 8" id="KW-0812">Transmembrane</keyword>
<evidence type="ECO:0000256" key="10">
    <source>
        <dbReference type="SAM" id="SignalP"/>
    </source>
</evidence>
<evidence type="ECO:0000256" key="4">
    <source>
        <dbReference type="ARBA" id="ARBA00022692"/>
    </source>
</evidence>
<organism evidence="13 14">
    <name type="scientific">Chitinophaga terrae</name>
    <name type="common">ex Kim and Jung 2007</name>
    <dbReference type="NCBI Taxonomy" id="408074"/>
    <lineage>
        <taxon>Bacteria</taxon>
        <taxon>Pseudomonadati</taxon>
        <taxon>Bacteroidota</taxon>
        <taxon>Chitinophagia</taxon>
        <taxon>Chitinophagales</taxon>
        <taxon>Chitinophagaceae</taxon>
        <taxon>Chitinophaga</taxon>
    </lineage>
</organism>
<keyword evidence="7 8" id="KW-0998">Cell outer membrane</keyword>
<evidence type="ECO:0000256" key="7">
    <source>
        <dbReference type="ARBA" id="ARBA00023237"/>
    </source>
</evidence>
<dbReference type="SUPFAM" id="SSF49464">
    <property type="entry name" value="Carboxypeptidase regulatory domain-like"/>
    <property type="match status" value="1"/>
</dbReference>
<feature type="domain" description="TonB-dependent receptor plug" evidence="12">
    <location>
        <begin position="115"/>
        <end position="221"/>
    </location>
</feature>
<dbReference type="Gene3D" id="2.40.170.20">
    <property type="entry name" value="TonB-dependent receptor, beta-barrel domain"/>
    <property type="match status" value="1"/>
</dbReference>
<evidence type="ECO:0000256" key="9">
    <source>
        <dbReference type="RuleBase" id="RU003357"/>
    </source>
</evidence>
<dbReference type="InterPro" id="IPR036942">
    <property type="entry name" value="Beta-barrel_TonB_sf"/>
</dbReference>
<name>A0A1H4FNT9_9BACT</name>
<dbReference type="PROSITE" id="PS52016">
    <property type="entry name" value="TONB_DEPENDENT_REC_3"/>
    <property type="match status" value="1"/>
</dbReference>
<proteinExistence type="inferred from homology"/>
<keyword evidence="3 8" id="KW-1134">Transmembrane beta strand</keyword>
<dbReference type="STRING" id="408074.SAMN05660909_04514"/>
<dbReference type="GO" id="GO:0009279">
    <property type="term" value="C:cell outer membrane"/>
    <property type="evidence" value="ECO:0007669"/>
    <property type="project" value="UniProtKB-SubCell"/>
</dbReference>
<dbReference type="InterPro" id="IPR023996">
    <property type="entry name" value="TonB-dep_OMP_SusC/RagA"/>
</dbReference>
<feature type="domain" description="TonB-dependent receptor-like beta-barrel" evidence="11">
    <location>
        <begin position="429"/>
        <end position="975"/>
    </location>
</feature>
<dbReference type="InterPro" id="IPR012910">
    <property type="entry name" value="Plug_dom"/>
</dbReference>
<dbReference type="NCBIfam" id="TIGR04056">
    <property type="entry name" value="OMP_RagA_SusC"/>
    <property type="match status" value="1"/>
</dbReference>
<dbReference type="Pfam" id="PF00593">
    <property type="entry name" value="TonB_dep_Rec_b-barrel"/>
    <property type="match status" value="1"/>
</dbReference>
<evidence type="ECO:0000259" key="12">
    <source>
        <dbReference type="Pfam" id="PF07715"/>
    </source>
</evidence>
<feature type="signal peptide" evidence="10">
    <location>
        <begin position="1"/>
        <end position="21"/>
    </location>
</feature>
<evidence type="ECO:0000313" key="13">
    <source>
        <dbReference type="EMBL" id="SEA98152.1"/>
    </source>
</evidence>
<dbReference type="Gene3D" id="2.60.40.1120">
    <property type="entry name" value="Carboxypeptidase-like, regulatory domain"/>
    <property type="match status" value="1"/>
</dbReference>
<dbReference type="EMBL" id="FNRL01000026">
    <property type="protein sequence ID" value="SEA98152.1"/>
    <property type="molecule type" value="Genomic_DNA"/>
</dbReference>
<dbReference type="Pfam" id="PF13715">
    <property type="entry name" value="CarbopepD_reg_2"/>
    <property type="match status" value="1"/>
</dbReference>
<evidence type="ECO:0000259" key="11">
    <source>
        <dbReference type="Pfam" id="PF00593"/>
    </source>
</evidence>
<keyword evidence="6 8" id="KW-0472">Membrane</keyword>
<evidence type="ECO:0000256" key="5">
    <source>
        <dbReference type="ARBA" id="ARBA00023077"/>
    </source>
</evidence>
<gene>
    <name evidence="13" type="ORF">SAMN05660909_04514</name>
</gene>
<dbReference type="InterPro" id="IPR039426">
    <property type="entry name" value="TonB-dep_rcpt-like"/>
</dbReference>
<dbReference type="Gene3D" id="2.170.130.10">
    <property type="entry name" value="TonB-dependent receptor, plug domain"/>
    <property type="match status" value="1"/>
</dbReference>
<dbReference type="Pfam" id="PF07715">
    <property type="entry name" value="Plug"/>
    <property type="match status" value="1"/>
</dbReference>
<evidence type="ECO:0000256" key="2">
    <source>
        <dbReference type="ARBA" id="ARBA00022448"/>
    </source>
</evidence>
<keyword evidence="2 8" id="KW-0813">Transport</keyword>
<dbReference type="AlphaFoldDB" id="A0A1H4FNT9"/>
<evidence type="ECO:0000313" key="14">
    <source>
        <dbReference type="Proteomes" id="UP000199656"/>
    </source>
</evidence>
<comment type="subcellular location">
    <subcellularLocation>
        <location evidence="1 8">Cell outer membrane</location>
        <topology evidence="1 8">Multi-pass membrane protein</topology>
    </subcellularLocation>
</comment>
<comment type="similarity">
    <text evidence="8 9">Belongs to the TonB-dependent receptor family.</text>
</comment>
<dbReference type="InterPro" id="IPR008969">
    <property type="entry name" value="CarboxyPept-like_regulatory"/>
</dbReference>
<dbReference type="RefSeq" id="WP_089764439.1">
    <property type="nucleotide sequence ID" value="NZ_BKAT01000007.1"/>
</dbReference>
<feature type="chain" id="PRO_5011708189" evidence="10">
    <location>
        <begin position="22"/>
        <end position="1023"/>
    </location>
</feature>
<keyword evidence="10" id="KW-0732">Signal</keyword>
<dbReference type="NCBIfam" id="TIGR04057">
    <property type="entry name" value="SusC_RagA_signa"/>
    <property type="match status" value="1"/>
</dbReference>
<dbReference type="OrthoDB" id="9768177at2"/>
<sequence>MKNWTVFMTAAFLLLVGGAFAQVKVSGKVSDAQGAPIPGVTILQQNTSNGTVSQPDGTWSLTLVDKVPASLQFSFMGFITKTVHYSGSGALNVVLLKDEVGLKDVVVIGYGTQRKSQITGAISSIDGKALAKTQAVDLSTALQGQAPGVTVTSPTGAPGTEAVIRIRGIGTLNNSNPLFIVDGVPMTSGLTTISPNDIASMEVLKDAAAAAIYGSRAANGVVLVTTKSGQPGKNEVGLEVAYGIAKASGLPKMMSTAQFIELQNEAFANDGSATRNQDDPSKLPNTNWLDAVFRQALTQRYNLSFSGGSEKTRYYLSGNVLNQDGTIVNSNFKRYGLRSNISSDVKNWLRVGENLSLTYDRTKQVGASGDGARPGSLPGVVRYALIRPNAIPVYDSKTGLYTDLPPADLYKSALLYGDGKNPLAIADYRFSNNSNYRLLGNVFAEARIGNDFKFRTDAGADVIFAEHQQYSGQIPGDRTTLQDKDKGLDKFRNRSTVLNWTNVLNYNHIFNKKHDVGVTLGSEYITAKTDYLSASRNGYDSRADQSPSLQYLAYGSGQQFNDGILEEWALMSYFGRITYAYDSKYLLNVNMRADASSRFSKNNRWGYFPSFSAGYNIARESFMKDVTWLNDLKIRGGWGQLGNQNIGLYPFSTIYSTANNVLQVVSRGNPDVKWETTTQSNIGIDAAFFKGALSLSLDYFNKQTSDILIQLPSSYTNGDAAPAYVNGAKMSNKGFEMNVGYRQAFNKDLSLNVSANVTTLKNKVVSLYKGKEQIFSAGSGRVILREGQPISSFFGYKTAGIFQNEKEIQDYKNSNGELLQPNAKPGDIRFVDVTNDGKIDDADRTIIGNPNPKFLYSLNASLNYKQFDLTVFFNGVQGNQIYNEVDNIINSFDGRGFNNKEDFYNSRWHGEGTSTTTPRATFQDPNNNRRNSDRYIQSGSYLRLKNIMLGYTLTPQLLQRIGFSQARVYVSGQNIWTITKYKGMDPELYTNENLANYGDLAVGIDMGTYPPSKTFTVGLQLSF</sequence>
<keyword evidence="14" id="KW-1185">Reference proteome</keyword>
<protein>
    <submittedName>
        <fullName evidence="13">TonB-linked outer membrane protein, SusC/RagA family</fullName>
    </submittedName>
</protein>
<evidence type="ECO:0000256" key="6">
    <source>
        <dbReference type="ARBA" id="ARBA00023136"/>
    </source>
</evidence>
<evidence type="ECO:0000256" key="1">
    <source>
        <dbReference type="ARBA" id="ARBA00004571"/>
    </source>
</evidence>
<evidence type="ECO:0000256" key="8">
    <source>
        <dbReference type="PROSITE-ProRule" id="PRU01360"/>
    </source>
</evidence>
<reference evidence="14" key="1">
    <citation type="submission" date="2016-10" db="EMBL/GenBank/DDBJ databases">
        <authorList>
            <person name="Varghese N."/>
            <person name="Submissions S."/>
        </authorList>
    </citation>
    <scope>NUCLEOTIDE SEQUENCE [LARGE SCALE GENOMIC DNA]</scope>
    <source>
        <strain evidence="14">DSM 23920</strain>
    </source>
</reference>
<dbReference type="InterPro" id="IPR000531">
    <property type="entry name" value="Beta-barrel_TonB"/>
</dbReference>
<dbReference type="SUPFAM" id="SSF56935">
    <property type="entry name" value="Porins"/>
    <property type="match status" value="1"/>
</dbReference>
<keyword evidence="5 9" id="KW-0798">TonB box</keyword>
<accession>A0A1H4FNT9</accession>
<dbReference type="InterPro" id="IPR023997">
    <property type="entry name" value="TonB-dep_OMP_SusC/RagA_CS"/>
</dbReference>
<dbReference type="InterPro" id="IPR037066">
    <property type="entry name" value="Plug_dom_sf"/>
</dbReference>
<evidence type="ECO:0000256" key="3">
    <source>
        <dbReference type="ARBA" id="ARBA00022452"/>
    </source>
</evidence>
<dbReference type="Proteomes" id="UP000199656">
    <property type="component" value="Unassembled WGS sequence"/>
</dbReference>